<dbReference type="OrthoDB" id="1546079at2759"/>
<dbReference type="GO" id="GO:0045490">
    <property type="term" value="P:pectin catabolic process"/>
    <property type="evidence" value="ECO:0007669"/>
    <property type="project" value="TreeGrafter"/>
</dbReference>
<keyword evidence="12" id="KW-1185">Reference proteome</keyword>
<evidence type="ECO:0000256" key="5">
    <source>
        <dbReference type="ARBA" id="ARBA00022801"/>
    </source>
</evidence>
<evidence type="ECO:0000256" key="10">
    <source>
        <dbReference type="RuleBase" id="RU361169"/>
    </source>
</evidence>
<evidence type="ECO:0000256" key="9">
    <source>
        <dbReference type="ARBA" id="ARBA00034074"/>
    </source>
</evidence>
<dbReference type="InParanoid" id="A0A024G4Z9"/>
<evidence type="ECO:0000313" key="11">
    <source>
        <dbReference type="EMBL" id="CCI41904.1"/>
    </source>
</evidence>
<dbReference type="InterPro" id="IPR012334">
    <property type="entry name" value="Pectin_lyas_fold"/>
</dbReference>
<name>A0A024G4Z9_9STRA</name>
<proteinExistence type="inferred from homology"/>
<evidence type="ECO:0000256" key="8">
    <source>
        <dbReference type="ARBA" id="ARBA00023316"/>
    </source>
</evidence>
<evidence type="ECO:0000256" key="2">
    <source>
        <dbReference type="ARBA" id="ARBA00012736"/>
    </source>
</evidence>
<evidence type="ECO:0000256" key="1">
    <source>
        <dbReference type="ARBA" id="ARBA00008834"/>
    </source>
</evidence>
<evidence type="ECO:0000313" key="12">
    <source>
        <dbReference type="Proteomes" id="UP000053237"/>
    </source>
</evidence>
<protein>
    <recommendedName>
        <fullName evidence="2">endo-polygalacturonase</fullName>
        <ecNumber evidence="2">3.2.1.15</ecNumber>
    </recommendedName>
</protein>
<comment type="caution">
    <text evidence="11">The sequence shown here is derived from an EMBL/GenBank/DDBJ whole genome shotgun (WGS) entry which is preliminary data.</text>
</comment>
<dbReference type="GO" id="GO:0004650">
    <property type="term" value="F:polygalacturonase activity"/>
    <property type="evidence" value="ECO:0007669"/>
    <property type="project" value="UniProtKB-EC"/>
</dbReference>
<accession>A0A024G4Z9</accession>
<dbReference type="GO" id="GO:0071555">
    <property type="term" value="P:cell wall organization"/>
    <property type="evidence" value="ECO:0007669"/>
    <property type="project" value="UniProtKB-KW"/>
</dbReference>
<dbReference type="SMART" id="SM00710">
    <property type="entry name" value="PbH1"/>
    <property type="match status" value="7"/>
</dbReference>
<dbReference type="Gene3D" id="2.160.20.10">
    <property type="entry name" value="Single-stranded right-handed beta-helix, Pectin lyase-like"/>
    <property type="match status" value="1"/>
</dbReference>
<keyword evidence="3" id="KW-0732">Signal</keyword>
<evidence type="ECO:0000256" key="7">
    <source>
        <dbReference type="ARBA" id="ARBA00023295"/>
    </source>
</evidence>
<organism evidence="11 12">
    <name type="scientific">Albugo candida</name>
    <dbReference type="NCBI Taxonomy" id="65357"/>
    <lineage>
        <taxon>Eukaryota</taxon>
        <taxon>Sar</taxon>
        <taxon>Stramenopiles</taxon>
        <taxon>Oomycota</taxon>
        <taxon>Peronosporomycetes</taxon>
        <taxon>Albuginales</taxon>
        <taxon>Albuginaceae</taxon>
        <taxon>Albugo</taxon>
    </lineage>
</organism>
<dbReference type="AlphaFoldDB" id="A0A024G4Z9"/>
<evidence type="ECO:0000256" key="6">
    <source>
        <dbReference type="ARBA" id="ARBA00023157"/>
    </source>
</evidence>
<comment type="similarity">
    <text evidence="1 10">Belongs to the glycosyl hydrolase 28 family.</text>
</comment>
<keyword evidence="4" id="KW-0677">Repeat</keyword>
<dbReference type="InterPro" id="IPR006626">
    <property type="entry name" value="PbH1"/>
</dbReference>
<dbReference type="Proteomes" id="UP000053237">
    <property type="component" value="Unassembled WGS sequence"/>
</dbReference>
<evidence type="ECO:0000256" key="4">
    <source>
        <dbReference type="ARBA" id="ARBA00022737"/>
    </source>
</evidence>
<dbReference type="Pfam" id="PF00295">
    <property type="entry name" value="Glyco_hydro_28"/>
    <property type="match status" value="1"/>
</dbReference>
<dbReference type="SUPFAM" id="SSF51126">
    <property type="entry name" value="Pectin lyase-like"/>
    <property type="match status" value="1"/>
</dbReference>
<dbReference type="EC" id="3.2.1.15" evidence="2"/>
<keyword evidence="7 10" id="KW-0326">Glycosidase</keyword>
<keyword evidence="5 10" id="KW-0378">Hydrolase</keyword>
<dbReference type="InterPro" id="IPR000743">
    <property type="entry name" value="Glyco_hydro_28"/>
</dbReference>
<dbReference type="PANTHER" id="PTHR31884:SF1">
    <property type="entry name" value="POLYGALACTURONASE"/>
    <property type="match status" value="1"/>
</dbReference>
<reference evidence="11 12" key="1">
    <citation type="submission" date="2012-05" db="EMBL/GenBank/DDBJ databases">
        <title>Recombination and specialization in a pathogen metapopulation.</title>
        <authorList>
            <person name="Gardiner A."/>
            <person name="Kemen E."/>
            <person name="Schultz-Larsen T."/>
            <person name="MacLean D."/>
            <person name="Van Oosterhout C."/>
            <person name="Jones J.D.G."/>
        </authorList>
    </citation>
    <scope>NUCLEOTIDE SEQUENCE [LARGE SCALE GENOMIC DNA]</scope>
    <source>
        <strain evidence="11 12">Ac Nc2</strain>
    </source>
</reference>
<keyword evidence="8" id="KW-0961">Cell wall biogenesis/degradation</keyword>
<dbReference type="GO" id="GO:0005576">
    <property type="term" value="C:extracellular region"/>
    <property type="evidence" value="ECO:0007669"/>
    <property type="project" value="TreeGrafter"/>
</dbReference>
<dbReference type="EMBL" id="CAIX01000026">
    <property type="protein sequence ID" value="CCI41904.1"/>
    <property type="molecule type" value="Genomic_DNA"/>
</dbReference>
<keyword evidence="6" id="KW-1015">Disulfide bond</keyword>
<gene>
    <name evidence="11" type="ORF">BN9_026880</name>
</gene>
<dbReference type="InterPro" id="IPR011050">
    <property type="entry name" value="Pectin_lyase_fold/virulence"/>
</dbReference>
<evidence type="ECO:0000256" key="3">
    <source>
        <dbReference type="ARBA" id="ARBA00022729"/>
    </source>
</evidence>
<dbReference type="PANTHER" id="PTHR31884">
    <property type="entry name" value="POLYGALACTURONASE"/>
    <property type="match status" value="1"/>
</dbReference>
<comment type="catalytic activity">
    <reaction evidence="9">
        <text>(1,4-alpha-D-galacturonosyl)n+m + H2O = (1,4-alpha-D-galacturonosyl)n + (1,4-alpha-D-galacturonosyl)m.</text>
        <dbReference type="EC" id="3.2.1.15"/>
    </reaction>
</comment>
<dbReference type="InterPro" id="IPR050434">
    <property type="entry name" value="Glycosyl_hydrlase_28"/>
</dbReference>
<sequence>MMHITGTKVRILASPDAWFIANGESYYDGGGYNHGKLKPFFAMIEVKNSTITDLKVLNTPAHAFMLAECYDSYFDNFQVDDAYGDDTKHRGKNTDGIHILQSQRITITNAKIHNQDDCACITSGVDVKISGFSCNGGGFSVGSMGGNTDNTVKRVSFSKSTLANGWYGCLIKAWPGRIAVVDHVTFEDIILRDVRQQGIAVTQGYTNAGLYSKAGKGVSITNVHFKNIGGHVLDTGQKMLLNCAKHECGKNTVVFENIDISGGKRTLMISSPPITLTN</sequence>